<accession>A0A2T0S8N9</accession>
<dbReference type="EMBL" id="PVTE01000025">
    <property type="protein sequence ID" value="PRY29790.1"/>
    <property type="molecule type" value="Genomic_DNA"/>
</dbReference>
<dbReference type="OrthoDB" id="8442522at2"/>
<dbReference type="Pfam" id="PF25187">
    <property type="entry name" value="Acb3"/>
    <property type="match status" value="1"/>
</dbReference>
<gene>
    <name evidence="1" type="ORF">CLV58_12552</name>
</gene>
<protein>
    <submittedName>
        <fullName evidence="1">Uncharacterized protein</fullName>
    </submittedName>
</protein>
<keyword evidence="2" id="KW-1185">Reference proteome</keyword>
<dbReference type="InterPro" id="IPR057463">
    <property type="entry name" value="Acb3"/>
</dbReference>
<dbReference type="Proteomes" id="UP000238375">
    <property type="component" value="Unassembled WGS sequence"/>
</dbReference>
<comment type="caution">
    <text evidence="1">The sequence shown here is derived from an EMBL/GenBank/DDBJ whole genome shotgun (WGS) entry which is preliminary data.</text>
</comment>
<proteinExistence type="predicted"/>
<organism evidence="1 2">
    <name type="scientific">Spirosoma oryzae</name>
    <dbReference type="NCBI Taxonomy" id="1469603"/>
    <lineage>
        <taxon>Bacteria</taxon>
        <taxon>Pseudomonadati</taxon>
        <taxon>Bacteroidota</taxon>
        <taxon>Cytophagia</taxon>
        <taxon>Cytophagales</taxon>
        <taxon>Cytophagaceae</taxon>
        <taxon>Spirosoma</taxon>
    </lineage>
</organism>
<dbReference type="AlphaFoldDB" id="A0A2T0S8N9"/>
<evidence type="ECO:0000313" key="2">
    <source>
        <dbReference type="Proteomes" id="UP000238375"/>
    </source>
</evidence>
<evidence type="ECO:0000313" key="1">
    <source>
        <dbReference type="EMBL" id="PRY29790.1"/>
    </source>
</evidence>
<dbReference type="RefSeq" id="WP_106140072.1">
    <property type="nucleotide sequence ID" value="NZ_PVTE01000025.1"/>
</dbReference>
<name>A0A2T0S8N9_9BACT</name>
<reference evidence="1 2" key="1">
    <citation type="submission" date="2018-03" db="EMBL/GenBank/DDBJ databases">
        <title>Genomic Encyclopedia of Archaeal and Bacterial Type Strains, Phase II (KMG-II): from individual species to whole genera.</title>
        <authorList>
            <person name="Goeker M."/>
        </authorList>
    </citation>
    <scope>NUCLEOTIDE SEQUENCE [LARGE SCALE GENOMIC DNA]</scope>
    <source>
        <strain evidence="1 2">DSM 28354</strain>
    </source>
</reference>
<sequence length="273" mass="33468">MKEQEKIDQLVARKNDEYAYATMSLWMAIKSGRNLFEWWKLRRQYVRTKKWVEFNGRWGFRLMFHSCEYGDDGRPCFNIQLFWGSIWLYIPLFVSKYRWDSFDAPQYGVYWYGESGHHSLVFAWSRKTYHLFMPWNLKWYRTSRLLVDGQTWEHEFYDERADPGQWQKNWDLKKNGGHYWSQVYPYTYTLRNGTVQNRMATLHQEQWEWRPSWLMWTDRFNFVRTWISIRFDGEVGERTGSWKGGTVGCSFDMEPNETPEEALRRMEATRIFK</sequence>